<gene>
    <name evidence="1" type="primary">sda</name>
    <name evidence="1" type="ORF">ACFFHM_20550</name>
</gene>
<comment type="caution">
    <text evidence="1">The sequence shown here is derived from an EMBL/GenBank/DDBJ whole genome shotgun (WGS) entry which is preliminary data.</text>
</comment>
<dbReference type="EMBL" id="JBHLUX010000087">
    <property type="protein sequence ID" value="MFC0472807.1"/>
    <property type="molecule type" value="Genomic_DNA"/>
</dbReference>
<evidence type="ECO:0000313" key="1">
    <source>
        <dbReference type="EMBL" id="MFC0472807.1"/>
    </source>
</evidence>
<sequence>MFDNLDDQTLLEAYYQAVQLQLEIEFILY</sequence>
<reference evidence="1 2" key="1">
    <citation type="submission" date="2024-09" db="EMBL/GenBank/DDBJ databases">
        <authorList>
            <person name="Sun Q."/>
            <person name="Mori K."/>
        </authorList>
    </citation>
    <scope>NUCLEOTIDE SEQUENCE [LARGE SCALE GENOMIC DNA]</scope>
    <source>
        <strain evidence="1 2">NCAIM B.02610</strain>
    </source>
</reference>
<protein>
    <submittedName>
        <fullName evidence="1">Sporulation histidine kinase inhibitor Sda</fullName>
    </submittedName>
</protein>
<dbReference type="Gene3D" id="1.10.287.1100">
    <property type="entry name" value="Sporulation inhibitor A"/>
    <property type="match status" value="1"/>
</dbReference>
<dbReference type="InterPro" id="IPR036916">
    <property type="entry name" value="Sda_sf"/>
</dbReference>
<proteinExistence type="predicted"/>
<dbReference type="InterPro" id="IPR015064">
    <property type="entry name" value="Sda"/>
</dbReference>
<dbReference type="GO" id="GO:0004860">
    <property type="term" value="F:protein kinase inhibitor activity"/>
    <property type="evidence" value="ECO:0007669"/>
    <property type="project" value="UniProtKB-KW"/>
</dbReference>
<keyword evidence="1" id="KW-0649">Protein kinase inhibitor</keyword>
<organism evidence="1 2">
    <name type="scientific">Halalkalibacter kiskunsagensis</name>
    <dbReference type="NCBI Taxonomy" id="1548599"/>
    <lineage>
        <taxon>Bacteria</taxon>
        <taxon>Bacillati</taxon>
        <taxon>Bacillota</taxon>
        <taxon>Bacilli</taxon>
        <taxon>Bacillales</taxon>
        <taxon>Bacillaceae</taxon>
        <taxon>Halalkalibacter</taxon>
    </lineage>
</organism>
<dbReference type="RefSeq" id="WP_335962888.1">
    <property type="nucleotide sequence ID" value="NZ_JAXBLX010000036.1"/>
</dbReference>
<accession>A0ABV6KHL6</accession>
<dbReference type="Proteomes" id="UP001589838">
    <property type="component" value="Unassembled WGS sequence"/>
</dbReference>
<dbReference type="Pfam" id="PF08970">
    <property type="entry name" value="Sda"/>
    <property type="match status" value="1"/>
</dbReference>
<dbReference type="SUPFAM" id="SSF100985">
    <property type="entry name" value="Sporulation inhibitor Sda"/>
    <property type="match status" value="1"/>
</dbReference>
<evidence type="ECO:0000313" key="2">
    <source>
        <dbReference type="Proteomes" id="UP001589838"/>
    </source>
</evidence>
<keyword evidence="2" id="KW-1185">Reference proteome</keyword>
<name>A0ABV6KHL6_9BACI</name>